<feature type="domain" description="Ubiquitin-like protease family profile" evidence="5">
    <location>
        <begin position="251"/>
        <end position="462"/>
    </location>
</feature>
<organism evidence="6 7">
    <name type="scientific">Elsinoe australis</name>
    <dbReference type="NCBI Taxonomy" id="40998"/>
    <lineage>
        <taxon>Eukaryota</taxon>
        <taxon>Fungi</taxon>
        <taxon>Dikarya</taxon>
        <taxon>Ascomycota</taxon>
        <taxon>Pezizomycotina</taxon>
        <taxon>Dothideomycetes</taxon>
        <taxon>Dothideomycetidae</taxon>
        <taxon>Myriangiales</taxon>
        <taxon>Elsinoaceae</taxon>
        <taxon>Elsinoe</taxon>
    </lineage>
</organism>
<sequence>MSFMRRDVHVSDRDLLERFNQVAGSIHQQAIVQAPILNSIRNRLAALGHPLNPFLEGQISEPVRNLTGLGSRPPFERGQGLLQSPWNIDLLRWRAVFGSFTPTPYFNDKILIAIRTVTSGSLEEFSRYIDQARAERRKAYFLRPSTSEPQFAPSDLDAAVRIFLEKNQATETGPDKTPSALGDSLTESSKATPSQSAHEEDMSQHNLRSSQQSGSDHHVRLSATTSPLQPSAAAPSRKKRRIGSSATSTKQPMDISDIAVPVPTSETDDAALDGTTLFGADSDIIQLDDMPQGSAENADTSFLSRIKHCINCLSGSEWVASDAFSILHELFGSIDLVLLPVFSAEQYPTSLRKVCSEGGDAIVIFHQDMHWTIATLYNRSGVMRYFDSLDREEPDELFALLADCSGAPAHFPTLIKHVKREVSLVPVKTTMFRTSAYDFQRCPKQTNSHDCGVAVLRILLYEFLGRSHPQSISHGAWRFVFHTMMFNYILICGESAAAGPALDYDRRQMDSWIKPFDVTCTVTFIEERIAMINEELGHLAEMGNAIRHLEQHTLSSNTSNERELCESEVRDVLNKMHPGKGVNASRRARLSGKIENFERRLQLIYCINHVLDRMRMRLNLAKRRTNAL</sequence>
<comment type="similarity">
    <text evidence="1">Belongs to the peptidase C48 family.</text>
</comment>
<feature type="compositionally biased region" description="Polar residues" evidence="4">
    <location>
        <begin position="204"/>
        <end position="214"/>
    </location>
</feature>
<dbReference type="Pfam" id="PF02902">
    <property type="entry name" value="Peptidase_C48"/>
    <property type="match status" value="1"/>
</dbReference>
<keyword evidence="2 6" id="KW-0645">Protease</keyword>
<evidence type="ECO:0000313" key="6">
    <source>
        <dbReference type="EMBL" id="TKX24035.1"/>
    </source>
</evidence>
<dbReference type="Proteomes" id="UP000308133">
    <property type="component" value="Unassembled WGS sequence"/>
</dbReference>
<dbReference type="SUPFAM" id="SSF54001">
    <property type="entry name" value="Cysteine proteinases"/>
    <property type="match status" value="1"/>
</dbReference>
<evidence type="ECO:0000256" key="2">
    <source>
        <dbReference type="ARBA" id="ARBA00022670"/>
    </source>
</evidence>
<name>A0A4U7B2X5_9PEZI</name>
<proteinExistence type="inferred from homology"/>
<feature type="region of interest" description="Disordered" evidence="4">
    <location>
        <begin position="167"/>
        <end position="256"/>
    </location>
</feature>
<comment type="caution">
    <text evidence="6">The sequence shown here is derived from an EMBL/GenBank/DDBJ whole genome shotgun (WGS) entry which is preliminary data.</text>
</comment>
<dbReference type="EMBL" id="PTQR01000048">
    <property type="protein sequence ID" value="TKX24035.1"/>
    <property type="molecule type" value="Genomic_DNA"/>
</dbReference>
<protein>
    <submittedName>
        <fullName evidence="6">Ulp1 protease-like protein 4</fullName>
    </submittedName>
</protein>
<dbReference type="PROSITE" id="PS50600">
    <property type="entry name" value="ULP_PROTEASE"/>
    <property type="match status" value="1"/>
</dbReference>
<reference evidence="6 7" key="1">
    <citation type="submission" date="2018-02" db="EMBL/GenBank/DDBJ databases">
        <title>Draft genome sequences of Elsinoe sp., causing black scab on jojoba.</title>
        <authorList>
            <person name="Stodart B."/>
            <person name="Jeffress S."/>
            <person name="Ash G."/>
            <person name="Arun Chinnappa K."/>
        </authorList>
    </citation>
    <scope>NUCLEOTIDE SEQUENCE [LARGE SCALE GENOMIC DNA]</scope>
    <source>
        <strain evidence="6 7">Hillstone_2</strain>
    </source>
</reference>
<evidence type="ECO:0000256" key="3">
    <source>
        <dbReference type="ARBA" id="ARBA00022801"/>
    </source>
</evidence>
<dbReference type="InterPro" id="IPR003653">
    <property type="entry name" value="Peptidase_C48_C"/>
</dbReference>
<evidence type="ECO:0000256" key="1">
    <source>
        <dbReference type="ARBA" id="ARBA00005234"/>
    </source>
</evidence>
<evidence type="ECO:0000256" key="4">
    <source>
        <dbReference type="SAM" id="MobiDB-lite"/>
    </source>
</evidence>
<dbReference type="Gene3D" id="3.40.395.10">
    <property type="entry name" value="Adenoviral Proteinase, Chain A"/>
    <property type="match status" value="1"/>
</dbReference>
<dbReference type="GO" id="GO:0019783">
    <property type="term" value="F:ubiquitin-like protein peptidase activity"/>
    <property type="evidence" value="ECO:0007669"/>
    <property type="project" value="UniProtKB-ARBA"/>
</dbReference>
<dbReference type="InterPro" id="IPR038765">
    <property type="entry name" value="Papain-like_cys_pep_sf"/>
</dbReference>
<keyword evidence="3" id="KW-0378">Hydrolase</keyword>
<feature type="compositionally biased region" description="Polar residues" evidence="4">
    <location>
        <begin position="185"/>
        <end position="196"/>
    </location>
</feature>
<gene>
    <name evidence="6" type="ORF">C1H76_3739</name>
</gene>
<dbReference type="GO" id="GO:0006508">
    <property type="term" value="P:proteolysis"/>
    <property type="evidence" value="ECO:0007669"/>
    <property type="project" value="UniProtKB-KW"/>
</dbReference>
<accession>A0A4U7B2X5</accession>
<evidence type="ECO:0000313" key="7">
    <source>
        <dbReference type="Proteomes" id="UP000308133"/>
    </source>
</evidence>
<dbReference type="GO" id="GO:0008234">
    <property type="term" value="F:cysteine-type peptidase activity"/>
    <property type="evidence" value="ECO:0007669"/>
    <property type="project" value="InterPro"/>
</dbReference>
<evidence type="ECO:0000259" key="5">
    <source>
        <dbReference type="PROSITE" id="PS50600"/>
    </source>
</evidence>
<dbReference type="AlphaFoldDB" id="A0A4U7B2X5"/>